<feature type="domain" description="G" evidence="4">
    <location>
        <begin position="199"/>
        <end position="286"/>
    </location>
</feature>
<dbReference type="PANTHER" id="PTHR45782:SF5">
    <property type="entry name" value="DAR GTPASE 3, CHLOROPLASTIC"/>
    <property type="match status" value="1"/>
</dbReference>
<gene>
    <name evidence="5" type="ORF">TrCOL_g10719</name>
</gene>
<accession>A0A9W7GNC3</accession>
<protein>
    <recommendedName>
        <fullName evidence="4">G domain-containing protein</fullName>
    </recommendedName>
</protein>
<evidence type="ECO:0000256" key="2">
    <source>
        <dbReference type="ARBA" id="ARBA00023134"/>
    </source>
</evidence>
<evidence type="ECO:0000256" key="3">
    <source>
        <dbReference type="SAM" id="MobiDB-lite"/>
    </source>
</evidence>
<keyword evidence="1" id="KW-0547">Nucleotide-binding</keyword>
<dbReference type="GO" id="GO:0032543">
    <property type="term" value="P:mitochondrial translation"/>
    <property type="evidence" value="ECO:0007669"/>
    <property type="project" value="TreeGrafter"/>
</dbReference>
<keyword evidence="6" id="KW-1185">Reference proteome</keyword>
<dbReference type="Pfam" id="PF01926">
    <property type="entry name" value="MMR_HSR1"/>
    <property type="match status" value="1"/>
</dbReference>
<dbReference type="CDD" id="cd01856">
    <property type="entry name" value="YlqF"/>
    <property type="match status" value="1"/>
</dbReference>
<organism evidence="5 6">
    <name type="scientific">Triparma columacea</name>
    <dbReference type="NCBI Taxonomy" id="722753"/>
    <lineage>
        <taxon>Eukaryota</taxon>
        <taxon>Sar</taxon>
        <taxon>Stramenopiles</taxon>
        <taxon>Ochrophyta</taxon>
        <taxon>Bolidophyceae</taxon>
        <taxon>Parmales</taxon>
        <taxon>Triparmaceae</taxon>
        <taxon>Triparma</taxon>
    </lineage>
</organism>
<feature type="region of interest" description="Disordered" evidence="3">
    <location>
        <begin position="451"/>
        <end position="478"/>
    </location>
</feature>
<dbReference type="AlphaFoldDB" id="A0A9W7GNC3"/>
<dbReference type="GO" id="GO:0005739">
    <property type="term" value="C:mitochondrion"/>
    <property type="evidence" value="ECO:0007669"/>
    <property type="project" value="TreeGrafter"/>
</dbReference>
<dbReference type="InterPro" id="IPR027417">
    <property type="entry name" value="P-loop_NTPase"/>
</dbReference>
<dbReference type="GO" id="GO:0003924">
    <property type="term" value="F:GTPase activity"/>
    <property type="evidence" value="ECO:0007669"/>
    <property type="project" value="TreeGrafter"/>
</dbReference>
<evidence type="ECO:0000313" key="6">
    <source>
        <dbReference type="Proteomes" id="UP001165065"/>
    </source>
</evidence>
<sequence length="478" mass="52330">MSLQLTKFSTTGRLSTAFSHITTVRYNSELSSTNEARDWGDAVPGVTSSSPINWYPGHISSGEKSLSTSLSACDVILEVRDSRIVTATAHPDVSTWSAGVGRIIVVTKSDLVPKQVTGDWRRAGLDVWNEYEGDENQRRQKLAARGVENDGTEGGGRTRVVCLDLKKDNTRQLKKHIFQLGKYVNERRARKGIKGRPIRVGVVGYPNTGKSTLINKLVGKKRCKAENQPGVTRGLTWVKVKQELKKGSSLASGVAGGDYTKQTGGSDEFELLDTPGIIPKKLDNHLHAHMLAACNAVGRKGYDGQRVAAWLLGWFGNMAVSMEEDGRTSCLEKGGPDVEPFCRKIYGIDIQGEDGRNGELALHRVAENKCKGDLENAANKVLQDFRSGRMGRVALQTEGMERVVKGIEGEEKWTEEEELEDDWGEEEGYVNFIDLEEARRAADEGGIDVPDVVNKKMKEEEGGATSTTKGTGGAFEGW</sequence>
<dbReference type="Gene3D" id="3.40.50.300">
    <property type="entry name" value="P-loop containing nucleotide triphosphate hydrolases"/>
    <property type="match status" value="1"/>
</dbReference>
<keyword evidence="2" id="KW-0342">GTP-binding</keyword>
<dbReference type="OrthoDB" id="269151at2759"/>
<reference evidence="6" key="1">
    <citation type="journal article" date="2023" name="Commun. Biol.">
        <title>Genome analysis of Parmales, the sister group of diatoms, reveals the evolutionary specialization of diatoms from phago-mixotrophs to photoautotrophs.</title>
        <authorList>
            <person name="Ban H."/>
            <person name="Sato S."/>
            <person name="Yoshikawa S."/>
            <person name="Yamada K."/>
            <person name="Nakamura Y."/>
            <person name="Ichinomiya M."/>
            <person name="Sato N."/>
            <person name="Blanc-Mathieu R."/>
            <person name="Endo H."/>
            <person name="Kuwata A."/>
            <person name="Ogata H."/>
        </authorList>
    </citation>
    <scope>NUCLEOTIDE SEQUENCE [LARGE SCALE GENOMIC DNA]</scope>
</reference>
<proteinExistence type="predicted"/>
<name>A0A9W7GNC3_9STRA</name>
<evidence type="ECO:0000256" key="1">
    <source>
        <dbReference type="ARBA" id="ARBA00022741"/>
    </source>
</evidence>
<comment type="caution">
    <text evidence="5">The sequence shown here is derived from an EMBL/GenBank/DDBJ whole genome shotgun (WGS) entry which is preliminary data.</text>
</comment>
<evidence type="ECO:0000313" key="5">
    <source>
        <dbReference type="EMBL" id="GMI47100.1"/>
    </source>
</evidence>
<evidence type="ECO:0000259" key="4">
    <source>
        <dbReference type="Pfam" id="PF01926"/>
    </source>
</evidence>
<dbReference type="PANTHER" id="PTHR45782">
    <property type="entry name" value="MITOCHONDRIAL RIBOSOME-ASSOCIATED GTPASE 1"/>
    <property type="match status" value="1"/>
</dbReference>
<dbReference type="Proteomes" id="UP001165065">
    <property type="component" value="Unassembled WGS sequence"/>
</dbReference>
<dbReference type="EMBL" id="BRYA01000330">
    <property type="protein sequence ID" value="GMI47100.1"/>
    <property type="molecule type" value="Genomic_DNA"/>
</dbReference>
<dbReference type="SUPFAM" id="SSF52540">
    <property type="entry name" value="P-loop containing nucleoside triphosphate hydrolases"/>
    <property type="match status" value="1"/>
</dbReference>
<dbReference type="PRINTS" id="PR00326">
    <property type="entry name" value="GTP1OBG"/>
</dbReference>
<dbReference type="InterPro" id="IPR006073">
    <property type="entry name" value="GTP-bd"/>
</dbReference>
<dbReference type="GO" id="GO:0005525">
    <property type="term" value="F:GTP binding"/>
    <property type="evidence" value="ECO:0007669"/>
    <property type="project" value="UniProtKB-KW"/>
</dbReference>